<protein>
    <submittedName>
        <fullName evidence="1">Uncharacterized protein</fullName>
    </submittedName>
</protein>
<dbReference type="AlphaFoldDB" id="A0AAV2JNM0"/>
<evidence type="ECO:0000313" key="1">
    <source>
        <dbReference type="EMBL" id="CAL1578328.1"/>
    </source>
</evidence>
<dbReference type="Proteomes" id="UP001497482">
    <property type="component" value="Chromosome 13"/>
</dbReference>
<accession>A0AAV2JNM0</accession>
<dbReference type="EMBL" id="OZ035835">
    <property type="protein sequence ID" value="CAL1578328.1"/>
    <property type="molecule type" value="Genomic_DNA"/>
</dbReference>
<organism evidence="1 2">
    <name type="scientific">Knipowitschia caucasica</name>
    <name type="common">Caucasian dwarf goby</name>
    <name type="synonym">Pomatoschistus caucasicus</name>
    <dbReference type="NCBI Taxonomy" id="637954"/>
    <lineage>
        <taxon>Eukaryota</taxon>
        <taxon>Metazoa</taxon>
        <taxon>Chordata</taxon>
        <taxon>Craniata</taxon>
        <taxon>Vertebrata</taxon>
        <taxon>Euteleostomi</taxon>
        <taxon>Actinopterygii</taxon>
        <taxon>Neopterygii</taxon>
        <taxon>Teleostei</taxon>
        <taxon>Neoteleostei</taxon>
        <taxon>Acanthomorphata</taxon>
        <taxon>Gobiaria</taxon>
        <taxon>Gobiiformes</taxon>
        <taxon>Gobioidei</taxon>
        <taxon>Gobiidae</taxon>
        <taxon>Gobiinae</taxon>
        <taxon>Knipowitschia</taxon>
    </lineage>
</organism>
<name>A0AAV2JNM0_KNICA</name>
<keyword evidence="2" id="KW-1185">Reference proteome</keyword>
<sequence length="128" mass="13928">MPRSPLVKGVKSAHTTSTELEEVGNVSLFQSLVLFLRRFVRFTSFFCSLRLHTQTSSFAPVGVIPPPSTPSCNSSRFLASAFLRPSHCSAALSRAQRPLSGYGLRSGLSLRGDTAVRTPPSGRCSRRM</sequence>
<evidence type="ECO:0000313" key="2">
    <source>
        <dbReference type="Proteomes" id="UP001497482"/>
    </source>
</evidence>
<reference evidence="1 2" key="1">
    <citation type="submission" date="2024-04" db="EMBL/GenBank/DDBJ databases">
        <authorList>
            <person name="Waldvogel A.-M."/>
            <person name="Schoenle A."/>
        </authorList>
    </citation>
    <scope>NUCLEOTIDE SEQUENCE [LARGE SCALE GENOMIC DNA]</scope>
</reference>
<proteinExistence type="predicted"/>
<gene>
    <name evidence="1" type="ORF">KC01_LOCUS9485</name>
</gene>